<dbReference type="EMBL" id="JAUEPP010000001">
    <property type="protein sequence ID" value="KAK3355877.1"/>
    <property type="molecule type" value="Genomic_DNA"/>
</dbReference>
<accession>A0AAE0JQF2</accession>
<evidence type="ECO:0000313" key="2">
    <source>
        <dbReference type="EMBL" id="KAK3355877.1"/>
    </source>
</evidence>
<dbReference type="Proteomes" id="UP001278500">
    <property type="component" value="Unassembled WGS sequence"/>
</dbReference>
<keyword evidence="3" id="KW-1185">Reference proteome</keyword>
<organism evidence="2 3">
    <name type="scientific">Neurospora tetraspora</name>
    <dbReference type="NCBI Taxonomy" id="94610"/>
    <lineage>
        <taxon>Eukaryota</taxon>
        <taxon>Fungi</taxon>
        <taxon>Dikarya</taxon>
        <taxon>Ascomycota</taxon>
        <taxon>Pezizomycotina</taxon>
        <taxon>Sordariomycetes</taxon>
        <taxon>Sordariomycetidae</taxon>
        <taxon>Sordariales</taxon>
        <taxon>Sordariaceae</taxon>
        <taxon>Neurospora</taxon>
    </lineage>
</organism>
<comment type="caution">
    <text evidence="2">The sequence shown here is derived from an EMBL/GenBank/DDBJ whole genome shotgun (WGS) entry which is preliminary data.</text>
</comment>
<dbReference type="GeneID" id="87868321"/>
<proteinExistence type="predicted"/>
<dbReference type="AlphaFoldDB" id="A0AAE0JQF2"/>
<feature type="transmembrane region" description="Helical" evidence="1">
    <location>
        <begin position="76"/>
        <end position="98"/>
    </location>
</feature>
<name>A0AAE0JQF2_9PEZI</name>
<gene>
    <name evidence="2" type="ORF">B0H65DRAFT_61613</name>
</gene>
<keyword evidence="1" id="KW-1133">Transmembrane helix</keyword>
<reference evidence="2" key="2">
    <citation type="submission" date="2023-06" db="EMBL/GenBank/DDBJ databases">
        <authorList>
            <consortium name="Lawrence Berkeley National Laboratory"/>
            <person name="Haridas S."/>
            <person name="Hensen N."/>
            <person name="Bonometti L."/>
            <person name="Westerberg I."/>
            <person name="Brannstrom I.O."/>
            <person name="Guillou S."/>
            <person name="Cros-Aarteil S."/>
            <person name="Calhoun S."/>
            <person name="Kuo A."/>
            <person name="Mondo S."/>
            <person name="Pangilinan J."/>
            <person name="Riley R."/>
            <person name="Labutti K."/>
            <person name="Andreopoulos B."/>
            <person name="Lipzen A."/>
            <person name="Chen C."/>
            <person name="Yanf M."/>
            <person name="Daum C."/>
            <person name="Ng V."/>
            <person name="Clum A."/>
            <person name="Steindorff A."/>
            <person name="Ohm R."/>
            <person name="Martin F."/>
            <person name="Silar P."/>
            <person name="Natvig D."/>
            <person name="Lalanne C."/>
            <person name="Gautier V."/>
            <person name="Ament-Velasquez S.L."/>
            <person name="Kruys A."/>
            <person name="Hutchinson M.I."/>
            <person name="Powell A.J."/>
            <person name="Barry K."/>
            <person name="Miller A.N."/>
            <person name="Grigoriev I.V."/>
            <person name="Debuchy R."/>
            <person name="Gladieux P."/>
            <person name="Thoren M.H."/>
            <person name="Johannesson H."/>
        </authorList>
    </citation>
    <scope>NUCLEOTIDE SEQUENCE</scope>
    <source>
        <strain evidence="2">CBS 560.94</strain>
    </source>
</reference>
<protein>
    <submittedName>
        <fullName evidence="2">Uncharacterized protein</fullName>
    </submittedName>
</protein>
<sequence>MHVSTTNDTLVPFWASDSWRSILCVTLSSPLDEWSVGDHRLKRTTLVTGTQLFFLLSFRDTMFAFSFLLFSPFVLFLWYGFFSSGALFISLICFLVCFSHSLEVSGLGVQFQPFTLQRPRATSGCSVVKGYTKTKGVSDRAKLYSIFYDG</sequence>
<dbReference type="RefSeq" id="XP_062687255.1">
    <property type="nucleotide sequence ID" value="XM_062831167.1"/>
</dbReference>
<keyword evidence="1" id="KW-0472">Membrane</keyword>
<evidence type="ECO:0000313" key="3">
    <source>
        <dbReference type="Proteomes" id="UP001278500"/>
    </source>
</evidence>
<evidence type="ECO:0000256" key="1">
    <source>
        <dbReference type="SAM" id="Phobius"/>
    </source>
</evidence>
<keyword evidence="1" id="KW-0812">Transmembrane</keyword>
<reference evidence="2" key="1">
    <citation type="journal article" date="2023" name="Mol. Phylogenet. Evol.">
        <title>Genome-scale phylogeny and comparative genomics of the fungal order Sordariales.</title>
        <authorList>
            <person name="Hensen N."/>
            <person name="Bonometti L."/>
            <person name="Westerberg I."/>
            <person name="Brannstrom I.O."/>
            <person name="Guillou S."/>
            <person name="Cros-Aarteil S."/>
            <person name="Calhoun S."/>
            <person name="Haridas S."/>
            <person name="Kuo A."/>
            <person name="Mondo S."/>
            <person name="Pangilinan J."/>
            <person name="Riley R."/>
            <person name="LaButti K."/>
            <person name="Andreopoulos B."/>
            <person name="Lipzen A."/>
            <person name="Chen C."/>
            <person name="Yan M."/>
            <person name="Daum C."/>
            <person name="Ng V."/>
            <person name="Clum A."/>
            <person name="Steindorff A."/>
            <person name="Ohm R.A."/>
            <person name="Martin F."/>
            <person name="Silar P."/>
            <person name="Natvig D.O."/>
            <person name="Lalanne C."/>
            <person name="Gautier V."/>
            <person name="Ament-Velasquez S.L."/>
            <person name="Kruys A."/>
            <person name="Hutchinson M.I."/>
            <person name="Powell A.J."/>
            <person name="Barry K."/>
            <person name="Miller A.N."/>
            <person name="Grigoriev I.V."/>
            <person name="Debuchy R."/>
            <person name="Gladieux P."/>
            <person name="Hiltunen Thoren M."/>
            <person name="Johannesson H."/>
        </authorList>
    </citation>
    <scope>NUCLEOTIDE SEQUENCE</scope>
    <source>
        <strain evidence="2">CBS 560.94</strain>
    </source>
</reference>